<evidence type="ECO:0000256" key="5">
    <source>
        <dbReference type="ARBA" id="ARBA00022741"/>
    </source>
</evidence>
<dbReference type="STRING" id="109376.A0A0D3E7R0"/>
<dbReference type="GO" id="GO:0005524">
    <property type="term" value="F:ATP binding"/>
    <property type="evidence" value="ECO:0007669"/>
    <property type="project" value="UniProtKB-KW"/>
</dbReference>
<dbReference type="Gramene" id="Bo9g074240.1">
    <property type="protein sequence ID" value="Bo9g074240.1"/>
    <property type="gene ID" value="Bo9g074240"/>
</dbReference>
<feature type="transmembrane region" description="Helical" evidence="9">
    <location>
        <begin position="99"/>
        <end position="117"/>
    </location>
</feature>
<comment type="subcellular location">
    <subcellularLocation>
        <location evidence="1">Membrane</location>
        <topology evidence="1">Multi-pass membrane protein</topology>
    </subcellularLocation>
</comment>
<dbReference type="EnsemblPlants" id="Bo9g074240.1">
    <property type="protein sequence ID" value="Bo9g074240.1"/>
    <property type="gene ID" value="Bo9g074240"/>
</dbReference>
<accession>A0A0D3E7R0</accession>
<feature type="transmembrane region" description="Helical" evidence="9">
    <location>
        <begin position="68"/>
        <end position="93"/>
    </location>
</feature>
<dbReference type="Pfam" id="PF07168">
    <property type="entry name" value="Ureide_permease"/>
    <property type="match status" value="1"/>
</dbReference>
<dbReference type="InterPro" id="IPR030189">
    <property type="entry name" value="UPS_plant"/>
</dbReference>
<keyword evidence="8 9" id="KW-0472">Membrane</keyword>
<proteinExistence type="inferred from homology"/>
<comment type="similarity">
    <text evidence="2">Belongs to the plant ureide permease (TC 2.A.7.19) family.</text>
</comment>
<dbReference type="eggNOG" id="KOG1394">
    <property type="taxonomic scope" value="Eukaryota"/>
</dbReference>
<dbReference type="InterPro" id="IPR009834">
    <property type="entry name" value="Ureide_permease"/>
</dbReference>
<evidence type="ECO:0000313" key="10">
    <source>
        <dbReference type="EnsemblPlants" id="Bo9g074240.1"/>
    </source>
</evidence>
<dbReference type="OMA" id="HQQRRGM"/>
<evidence type="ECO:0000256" key="7">
    <source>
        <dbReference type="ARBA" id="ARBA00022989"/>
    </source>
</evidence>
<evidence type="ECO:0000256" key="9">
    <source>
        <dbReference type="SAM" id="Phobius"/>
    </source>
</evidence>
<evidence type="ECO:0000256" key="4">
    <source>
        <dbReference type="ARBA" id="ARBA00022692"/>
    </source>
</evidence>
<dbReference type="PANTHER" id="PTHR31081">
    <property type="entry name" value="UREIDE PERMEASE 1-RELATED-RELATED"/>
    <property type="match status" value="1"/>
</dbReference>
<dbReference type="HOGENOM" id="CLU_1059047_0_0_1"/>
<dbReference type="GO" id="GO:0015505">
    <property type="term" value="F:uracil:monoatomic cation symporter activity"/>
    <property type="evidence" value="ECO:0007669"/>
    <property type="project" value="TreeGrafter"/>
</dbReference>
<organism evidence="10 11">
    <name type="scientific">Brassica oleracea var. oleracea</name>
    <dbReference type="NCBI Taxonomy" id="109376"/>
    <lineage>
        <taxon>Eukaryota</taxon>
        <taxon>Viridiplantae</taxon>
        <taxon>Streptophyta</taxon>
        <taxon>Embryophyta</taxon>
        <taxon>Tracheophyta</taxon>
        <taxon>Spermatophyta</taxon>
        <taxon>Magnoliopsida</taxon>
        <taxon>eudicotyledons</taxon>
        <taxon>Gunneridae</taxon>
        <taxon>Pentapetalae</taxon>
        <taxon>rosids</taxon>
        <taxon>malvids</taxon>
        <taxon>Brassicales</taxon>
        <taxon>Brassicaceae</taxon>
        <taxon>Brassiceae</taxon>
        <taxon>Brassica</taxon>
    </lineage>
</organism>
<keyword evidence="5" id="KW-0547">Nucleotide-binding</keyword>
<sequence length="263" mass="28878">MYVIESKTAAIGCMILSLCCLGSWPAILTLLERRGRLPQHTFLDFTTANLLAAIVIAFTLGEDNWPSVLLAVVGVVLLSVGNLATQYALAFVGLPVTEVITASITVVIVTRLLLSLGSPRHQQRRGMGVDMLLIDEKVMESLEHAMKRDAPLVVNILEALLTVILLILLIQELGLGVSSCIESYLEEAGVSPEDVTSLNQMLYVPYRRNGPAYDDNEIVSSLMFSPPAFPLFLLRFPATLRQQLQVSVRLSLDDETVVYTSNY</sequence>
<evidence type="ECO:0000256" key="1">
    <source>
        <dbReference type="ARBA" id="ARBA00004141"/>
    </source>
</evidence>
<reference evidence="10" key="2">
    <citation type="submission" date="2015-03" db="UniProtKB">
        <authorList>
            <consortium name="EnsemblPlants"/>
        </authorList>
    </citation>
    <scope>IDENTIFICATION</scope>
</reference>
<evidence type="ECO:0000256" key="3">
    <source>
        <dbReference type="ARBA" id="ARBA00022448"/>
    </source>
</evidence>
<protein>
    <submittedName>
        <fullName evidence="10">Uncharacterized protein</fullName>
    </submittedName>
</protein>
<dbReference type="Proteomes" id="UP000032141">
    <property type="component" value="Chromosome C9"/>
</dbReference>
<dbReference type="GO" id="GO:0005274">
    <property type="term" value="F:allantoin:proton symporter activity"/>
    <property type="evidence" value="ECO:0007669"/>
    <property type="project" value="TreeGrafter"/>
</dbReference>
<feature type="transmembrane region" description="Helical" evidence="9">
    <location>
        <begin position="41"/>
        <end position="61"/>
    </location>
</feature>
<name>A0A0D3E7R0_BRAOL</name>
<feature type="transmembrane region" description="Helical" evidence="9">
    <location>
        <begin position="152"/>
        <end position="170"/>
    </location>
</feature>
<keyword evidence="7 9" id="KW-1133">Transmembrane helix</keyword>
<evidence type="ECO:0000256" key="6">
    <source>
        <dbReference type="ARBA" id="ARBA00022840"/>
    </source>
</evidence>
<keyword evidence="4 9" id="KW-0812">Transmembrane</keyword>
<evidence type="ECO:0000313" key="11">
    <source>
        <dbReference type="Proteomes" id="UP000032141"/>
    </source>
</evidence>
<dbReference type="PANTHER" id="PTHR31081:SF13">
    <property type="entry name" value="UREIDE PERMEASE 4"/>
    <property type="match status" value="1"/>
</dbReference>
<evidence type="ECO:0000256" key="8">
    <source>
        <dbReference type="ARBA" id="ARBA00023136"/>
    </source>
</evidence>
<keyword evidence="11" id="KW-1185">Reference proteome</keyword>
<dbReference type="GO" id="GO:0016020">
    <property type="term" value="C:membrane"/>
    <property type="evidence" value="ECO:0007669"/>
    <property type="project" value="UniProtKB-SubCell"/>
</dbReference>
<reference evidence="10 11" key="1">
    <citation type="journal article" date="2014" name="Genome Biol.">
        <title>Transcriptome and methylome profiling reveals relics of genome dominance in the mesopolyploid Brassica oleracea.</title>
        <authorList>
            <person name="Parkin I.A."/>
            <person name="Koh C."/>
            <person name="Tang H."/>
            <person name="Robinson S.J."/>
            <person name="Kagale S."/>
            <person name="Clarke W.E."/>
            <person name="Town C.D."/>
            <person name="Nixon J."/>
            <person name="Krishnakumar V."/>
            <person name="Bidwell S.L."/>
            <person name="Denoeud F."/>
            <person name="Belcram H."/>
            <person name="Links M.G."/>
            <person name="Just J."/>
            <person name="Clarke C."/>
            <person name="Bender T."/>
            <person name="Huebert T."/>
            <person name="Mason A.S."/>
            <person name="Pires J.C."/>
            <person name="Barker G."/>
            <person name="Moore J."/>
            <person name="Walley P.G."/>
            <person name="Manoli S."/>
            <person name="Batley J."/>
            <person name="Edwards D."/>
            <person name="Nelson M.N."/>
            <person name="Wang X."/>
            <person name="Paterson A.H."/>
            <person name="King G."/>
            <person name="Bancroft I."/>
            <person name="Chalhoub B."/>
            <person name="Sharpe A.G."/>
        </authorList>
    </citation>
    <scope>NUCLEOTIDE SEQUENCE</scope>
    <source>
        <strain evidence="10 11">cv. TO1000</strain>
    </source>
</reference>
<keyword evidence="6" id="KW-0067">ATP-binding</keyword>
<dbReference type="AlphaFoldDB" id="A0A0D3E7R0"/>
<keyword evidence="3" id="KW-0813">Transport</keyword>
<evidence type="ECO:0000256" key="2">
    <source>
        <dbReference type="ARBA" id="ARBA00005931"/>
    </source>
</evidence>